<dbReference type="InterPro" id="IPR036465">
    <property type="entry name" value="vWFA_dom_sf"/>
</dbReference>
<gene>
    <name evidence="6" type="ORF">BSZ36_12175</name>
</gene>
<keyword evidence="1" id="KW-1003">Cell membrane</keyword>
<dbReference type="InParanoid" id="A0A259U155"/>
<feature type="domain" description="VWFA" evidence="5">
    <location>
        <begin position="89"/>
        <end position="280"/>
    </location>
</feature>
<organism evidence="6 7">
    <name type="scientific">Rubricoccus marinus</name>
    <dbReference type="NCBI Taxonomy" id="716817"/>
    <lineage>
        <taxon>Bacteria</taxon>
        <taxon>Pseudomonadati</taxon>
        <taxon>Rhodothermota</taxon>
        <taxon>Rhodothermia</taxon>
        <taxon>Rhodothermales</taxon>
        <taxon>Rubricoccaceae</taxon>
        <taxon>Rubricoccus</taxon>
    </lineage>
</organism>
<evidence type="ECO:0000313" key="6">
    <source>
        <dbReference type="EMBL" id="OZC03670.1"/>
    </source>
</evidence>
<dbReference type="EMBL" id="MQWB01000001">
    <property type="protein sequence ID" value="OZC03670.1"/>
    <property type="molecule type" value="Genomic_DNA"/>
</dbReference>
<dbReference type="InterPro" id="IPR002035">
    <property type="entry name" value="VWF_A"/>
</dbReference>
<name>A0A259U155_9BACT</name>
<dbReference type="SUPFAM" id="SSF53300">
    <property type="entry name" value="vWA-like"/>
    <property type="match status" value="1"/>
</dbReference>
<sequence length="326" mass="35136">MILAQPFWLLLLLPIAWLAWRTWAARGRTGQAVSFPATADASGVPTTVWARLRWLPEALLLAALVLGTLAMARPQTRDASVERTSEGIDIVLALDISTSMTAEDFVPNRFEAARRVAGEFVEGRTSDRIGLVVFAARAYTQAPLTLDYRFLQRMLGEVRIGVVEDGTAIGTALATAVSRLRDSDADSKVVILLTDGQNNRGEVDPLTAAEAAEALGVRVYAIGVGGDGANQRGRLPFGGSLLGPAADVDEETLQAVARQTGGRYFRATDTEALRSIYEAIGELEKTEIEETVFLDVDEKYPLALWPALGLLALSIALSTTRLRTVP</sequence>
<accession>A0A259U155</accession>
<keyword evidence="3" id="KW-1133">Transmembrane helix</keyword>
<dbReference type="Proteomes" id="UP000216446">
    <property type="component" value="Unassembled WGS sequence"/>
</dbReference>
<dbReference type="PRINTS" id="PR00453">
    <property type="entry name" value="VWFADOMAIN"/>
</dbReference>
<evidence type="ECO:0000313" key="7">
    <source>
        <dbReference type="Proteomes" id="UP000216446"/>
    </source>
</evidence>
<reference evidence="6 7" key="1">
    <citation type="submission" date="2016-11" db="EMBL/GenBank/DDBJ databases">
        <title>Study of marine rhodopsin-containing bacteria.</title>
        <authorList>
            <person name="Yoshizawa S."/>
            <person name="Kumagai Y."/>
            <person name="Kogure K."/>
        </authorList>
    </citation>
    <scope>NUCLEOTIDE SEQUENCE [LARGE SCALE GENOMIC DNA]</scope>
    <source>
        <strain evidence="6 7">SG-29</strain>
    </source>
</reference>
<dbReference type="SMART" id="SM00327">
    <property type="entry name" value="VWA"/>
    <property type="match status" value="1"/>
</dbReference>
<dbReference type="OrthoDB" id="6206554at2"/>
<dbReference type="Pfam" id="PF00092">
    <property type="entry name" value="VWA"/>
    <property type="match status" value="1"/>
</dbReference>
<dbReference type="InterPro" id="IPR050768">
    <property type="entry name" value="UPF0353/GerABKA_families"/>
</dbReference>
<proteinExistence type="predicted"/>
<dbReference type="CDD" id="cd01467">
    <property type="entry name" value="vWA_BatA_type"/>
    <property type="match status" value="1"/>
</dbReference>
<comment type="caution">
    <text evidence="6">The sequence shown here is derived from an EMBL/GenBank/DDBJ whole genome shotgun (WGS) entry which is preliminary data.</text>
</comment>
<dbReference type="PANTHER" id="PTHR22550:SF5">
    <property type="entry name" value="LEUCINE ZIPPER PROTEIN 4"/>
    <property type="match status" value="1"/>
</dbReference>
<dbReference type="Gene3D" id="3.40.50.410">
    <property type="entry name" value="von Willebrand factor, type A domain"/>
    <property type="match status" value="1"/>
</dbReference>
<evidence type="ECO:0000256" key="3">
    <source>
        <dbReference type="ARBA" id="ARBA00022989"/>
    </source>
</evidence>
<evidence type="ECO:0000256" key="1">
    <source>
        <dbReference type="ARBA" id="ARBA00022475"/>
    </source>
</evidence>
<keyword evidence="7" id="KW-1185">Reference proteome</keyword>
<keyword evidence="4" id="KW-0472">Membrane</keyword>
<dbReference type="PANTHER" id="PTHR22550">
    <property type="entry name" value="SPORE GERMINATION PROTEIN"/>
    <property type="match status" value="1"/>
</dbReference>
<evidence type="ECO:0000259" key="5">
    <source>
        <dbReference type="PROSITE" id="PS50234"/>
    </source>
</evidence>
<dbReference type="RefSeq" id="WP_094549290.1">
    <property type="nucleotide sequence ID" value="NZ_MQWB01000001.1"/>
</dbReference>
<dbReference type="AlphaFoldDB" id="A0A259U155"/>
<protein>
    <submittedName>
        <fullName evidence="6">Aerotolerance regulator BatA</fullName>
    </submittedName>
</protein>
<dbReference type="PROSITE" id="PS50234">
    <property type="entry name" value="VWFA"/>
    <property type="match status" value="1"/>
</dbReference>
<keyword evidence="2" id="KW-0812">Transmembrane</keyword>
<evidence type="ECO:0000256" key="2">
    <source>
        <dbReference type="ARBA" id="ARBA00022692"/>
    </source>
</evidence>
<evidence type="ECO:0000256" key="4">
    <source>
        <dbReference type="ARBA" id="ARBA00023136"/>
    </source>
</evidence>
<dbReference type="InterPro" id="IPR033881">
    <property type="entry name" value="vWA_BatA_type"/>
</dbReference>